<dbReference type="EMBL" id="CDRZ01000271">
    <property type="protein sequence ID" value="CEO90076.1"/>
    <property type="molecule type" value="Genomic_DNA"/>
</dbReference>
<keyword evidence="2" id="KW-1185">Reference proteome</keyword>
<evidence type="ECO:0000313" key="1">
    <source>
        <dbReference type="EMBL" id="CEO90076.1"/>
    </source>
</evidence>
<organism evidence="1 2">
    <name type="scientific">Syntrophaceticus schinkii</name>
    <dbReference type="NCBI Taxonomy" id="499207"/>
    <lineage>
        <taxon>Bacteria</taxon>
        <taxon>Bacillati</taxon>
        <taxon>Bacillota</taxon>
        <taxon>Clostridia</taxon>
        <taxon>Thermoanaerobacterales</taxon>
        <taxon>Thermoanaerobacterales Family III. Incertae Sedis</taxon>
        <taxon>Syntrophaceticus</taxon>
    </lineage>
</organism>
<reference evidence="2" key="1">
    <citation type="submission" date="2015-01" db="EMBL/GenBank/DDBJ databases">
        <authorList>
            <person name="Manzoor Shahid"/>
            <person name="Zubair Saima"/>
        </authorList>
    </citation>
    <scope>NUCLEOTIDE SEQUENCE [LARGE SCALE GENOMIC DNA]</scope>
    <source>
        <strain evidence="2">Sp3</strain>
    </source>
</reference>
<accession>A0A0B7MPV8</accession>
<proteinExistence type="predicted"/>
<gene>
    <name evidence="1" type="ORF">SSCH_710022</name>
</gene>
<dbReference type="Proteomes" id="UP000046155">
    <property type="component" value="Unassembled WGS sequence"/>
</dbReference>
<sequence>MRDAFVWMKIIITLYIPVRVKTEAEFFPGFGKRQMFQTAESAQQPGA</sequence>
<name>A0A0B7MPV8_9FIRM</name>
<protein>
    <submittedName>
        <fullName evidence="1">Uncharacterized protein</fullName>
    </submittedName>
</protein>
<evidence type="ECO:0000313" key="2">
    <source>
        <dbReference type="Proteomes" id="UP000046155"/>
    </source>
</evidence>
<dbReference type="AlphaFoldDB" id="A0A0B7MPV8"/>